<name>A0A914XI39_9BILA</name>
<evidence type="ECO:0000313" key="2">
    <source>
        <dbReference type="Proteomes" id="UP000887566"/>
    </source>
</evidence>
<dbReference type="PANTHER" id="PTHR32015:SF5">
    <property type="entry name" value="LIPASE RELATED"/>
    <property type="match status" value="1"/>
</dbReference>
<sequence>MALLHHAVILIILQLIYETKADFTPDFKNFLVNNFGADVEEKLARRDMGEVGSFGGKESADDKLENQPVVFVHGVSDFAGNKMKGTASNFVKRGRKWSEMYGTTYANGPQGNPLKFLEYSMKCEYVKQVRALIVAVRLYTGRSVDVLGFSLGVPISRKAILGGKCVDTGEYLGEPLTKYIDTYVGVAGPNHGIKLTIRGVGLPACALAVIPVCSNINGLYSGICPSTSRYLEDINAVSGYEGRYRYTIFSKSDQFVGYTVCGKETSAIDGQTQQFVYENQNHDRILSETHDLQAKLTLEHKA</sequence>
<dbReference type="WBParaSite" id="PSAMB.scaffold788size41356.g8719.t1">
    <property type="protein sequence ID" value="PSAMB.scaffold788size41356.g8719.t1"/>
    <property type="gene ID" value="PSAMB.scaffold788size41356.g8719"/>
</dbReference>
<dbReference type="AlphaFoldDB" id="A0A914XI39"/>
<keyword evidence="1" id="KW-0732">Signal</keyword>
<dbReference type="Pfam" id="PF01674">
    <property type="entry name" value="Lipase_2"/>
    <property type="match status" value="1"/>
</dbReference>
<dbReference type="InterPro" id="IPR029058">
    <property type="entry name" value="AB_hydrolase_fold"/>
</dbReference>
<reference evidence="3" key="1">
    <citation type="submission" date="2022-11" db="UniProtKB">
        <authorList>
            <consortium name="WormBaseParasite"/>
        </authorList>
    </citation>
    <scope>IDENTIFICATION</scope>
</reference>
<protein>
    <submittedName>
        <fullName evidence="3">Triacylglycerol lipase</fullName>
    </submittedName>
</protein>
<feature type="chain" id="PRO_5037594276" evidence="1">
    <location>
        <begin position="22"/>
        <end position="302"/>
    </location>
</feature>
<dbReference type="Gene3D" id="3.40.50.1820">
    <property type="entry name" value="alpha/beta hydrolase"/>
    <property type="match status" value="1"/>
</dbReference>
<proteinExistence type="predicted"/>
<keyword evidence="2" id="KW-1185">Reference proteome</keyword>
<evidence type="ECO:0000256" key="1">
    <source>
        <dbReference type="SAM" id="SignalP"/>
    </source>
</evidence>
<organism evidence="2 3">
    <name type="scientific">Plectus sambesii</name>
    <dbReference type="NCBI Taxonomy" id="2011161"/>
    <lineage>
        <taxon>Eukaryota</taxon>
        <taxon>Metazoa</taxon>
        <taxon>Ecdysozoa</taxon>
        <taxon>Nematoda</taxon>
        <taxon>Chromadorea</taxon>
        <taxon>Plectida</taxon>
        <taxon>Plectina</taxon>
        <taxon>Plectoidea</taxon>
        <taxon>Plectidae</taxon>
        <taxon>Plectus</taxon>
    </lineage>
</organism>
<accession>A0A914XI39</accession>
<feature type="signal peptide" evidence="1">
    <location>
        <begin position="1"/>
        <end position="21"/>
    </location>
</feature>
<dbReference type="GO" id="GO:0016298">
    <property type="term" value="F:lipase activity"/>
    <property type="evidence" value="ECO:0007669"/>
    <property type="project" value="TreeGrafter"/>
</dbReference>
<dbReference type="Proteomes" id="UP000887566">
    <property type="component" value="Unplaced"/>
</dbReference>
<dbReference type="InterPro" id="IPR002918">
    <property type="entry name" value="Lipase_EstA/Esterase_EstB"/>
</dbReference>
<dbReference type="PANTHER" id="PTHR32015">
    <property type="entry name" value="FASTING INDUCED LIPASE"/>
    <property type="match status" value="1"/>
</dbReference>
<evidence type="ECO:0000313" key="3">
    <source>
        <dbReference type="WBParaSite" id="PSAMB.scaffold788size41356.g8719.t1"/>
    </source>
</evidence>
<dbReference type="SUPFAM" id="SSF53474">
    <property type="entry name" value="alpha/beta-Hydrolases"/>
    <property type="match status" value="1"/>
</dbReference>
<dbReference type="GO" id="GO:0016042">
    <property type="term" value="P:lipid catabolic process"/>
    <property type="evidence" value="ECO:0007669"/>
    <property type="project" value="InterPro"/>
</dbReference>